<name>A0A7W9PGY1_9NOCA</name>
<evidence type="ECO:0000313" key="1">
    <source>
        <dbReference type="EMBL" id="MBB5915939.1"/>
    </source>
</evidence>
<dbReference type="EMBL" id="JACHIT010000002">
    <property type="protein sequence ID" value="MBB5915939.1"/>
    <property type="molecule type" value="Genomic_DNA"/>
</dbReference>
<evidence type="ECO:0008006" key="3">
    <source>
        <dbReference type="Google" id="ProtNLM"/>
    </source>
</evidence>
<dbReference type="Proteomes" id="UP000540412">
    <property type="component" value="Unassembled WGS sequence"/>
</dbReference>
<accession>A0A7W9PGY1</accession>
<dbReference type="RefSeq" id="WP_040748858.1">
    <property type="nucleotide sequence ID" value="NZ_JACHIT010000002.1"/>
</dbReference>
<proteinExistence type="predicted"/>
<comment type="caution">
    <text evidence="1">The sequence shown here is derived from an EMBL/GenBank/DDBJ whole genome shotgun (WGS) entry which is preliminary data.</text>
</comment>
<evidence type="ECO:0000313" key="2">
    <source>
        <dbReference type="Proteomes" id="UP000540412"/>
    </source>
</evidence>
<reference evidence="1 2" key="1">
    <citation type="submission" date="2020-08" db="EMBL/GenBank/DDBJ databases">
        <title>Sequencing the genomes of 1000 actinobacteria strains.</title>
        <authorList>
            <person name="Klenk H.-P."/>
        </authorList>
    </citation>
    <scope>NUCLEOTIDE SEQUENCE [LARGE SCALE GENOMIC DNA]</scope>
    <source>
        <strain evidence="1 2">DSM 43582</strain>
    </source>
</reference>
<dbReference type="AlphaFoldDB" id="A0A7W9PGY1"/>
<sequence length="160" mass="17295">MTTTDATMTAINEAVVLGRQGDAAAARERLLGLWESIGAAGDPLHRCTLAHYLADVCEHAAEALTWDVRALDAADALTDDRAQQHHSSLSVAGFYPSLHLNLADNYRRLGAFEASRRHVEMAETRADVLDDDVYGAGVRFGIGNVRKALAEGSTERLPTH</sequence>
<organism evidence="1 2">
    <name type="scientific">Nocardia transvalensis</name>
    <dbReference type="NCBI Taxonomy" id="37333"/>
    <lineage>
        <taxon>Bacteria</taxon>
        <taxon>Bacillati</taxon>
        <taxon>Actinomycetota</taxon>
        <taxon>Actinomycetes</taxon>
        <taxon>Mycobacteriales</taxon>
        <taxon>Nocardiaceae</taxon>
        <taxon>Nocardia</taxon>
    </lineage>
</organism>
<gene>
    <name evidence="1" type="ORF">BJY24_004851</name>
</gene>
<keyword evidence="2" id="KW-1185">Reference proteome</keyword>
<protein>
    <recommendedName>
        <fullName evidence="3">Tetratricopeptide repeat protein</fullName>
    </recommendedName>
</protein>